<evidence type="ECO:0000313" key="2">
    <source>
        <dbReference type="EMBL" id="KRN89320.1"/>
    </source>
</evidence>
<reference evidence="2 3" key="1">
    <citation type="journal article" date="2015" name="Genome Announc.">
        <title>Expanding the biotechnology potential of lactobacilli through comparative genomics of 213 strains and associated genera.</title>
        <authorList>
            <person name="Sun Z."/>
            <person name="Harris H.M."/>
            <person name="McCann A."/>
            <person name="Guo C."/>
            <person name="Argimon S."/>
            <person name="Zhang W."/>
            <person name="Yang X."/>
            <person name="Jeffery I.B."/>
            <person name="Cooney J.C."/>
            <person name="Kagawa T.F."/>
            <person name="Liu W."/>
            <person name="Song Y."/>
            <person name="Salvetti E."/>
            <person name="Wrobel A."/>
            <person name="Rasinkangas P."/>
            <person name="Parkhill J."/>
            <person name="Rea M.C."/>
            <person name="O'Sullivan O."/>
            <person name="Ritari J."/>
            <person name="Douillard F.P."/>
            <person name="Paul Ross R."/>
            <person name="Yang R."/>
            <person name="Briner A.E."/>
            <person name="Felis G.E."/>
            <person name="de Vos W.M."/>
            <person name="Barrangou R."/>
            <person name="Klaenhammer T.R."/>
            <person name="Caufield P.W."/>
            <person name="Cui Y."/>
            <person name="Zhang H."/>
            <person name="O'Toole P.W."/>
        </authorList>
    </citation>
    <scope>NUCLEOTIDE SEQUENCE [LARGE SCALE GENOMIC DNA]</scope>
    <source>
        <strain evidence="2 3">DSM 22408</strain>
    </source>
</reference>
<name>A0A0R2KJ10_9LACO</name>
<proteinExistence type="predicted"/>
<evidence type="ECO:0008006" key="4">
    <source>
        <dbReference type="Google" id="ProtNLM"/>
    </source>
</evidence>
<sequence length="89" mass="9673">MKVCPKCGQEVNPEALMCDNCGEQFGPEVEAIDTEKIMHEQASPTPEEEMLGDSIENSVKGGVKHNLTNTILLIVGLVIVALAVYFLNK</sequence>
<keyword evidence="1" id="KW-1133">Transmembrane helix</keyword>
<gene>
    <name evidence="2" type="ORF">IV53_GL000037</name>
</gene>
<evidence type="ECO:0000313" key="3">
    <source>
        <dbReference type="Proteomes" id="UP000051500"/>
    </source>
</evidence>
<accession>A0A0R2KJ10</accession>
<dbReference type="AlphaFoldDB" id="A0A0R2KJ10"/>
<comment type="caution">
    <text evidence="2">The sequence shown here is derived from an EMBL/GenBank/DDBJ whole genome shotgun (WGS) entry which is preliminary data.</text>
</comment>
<protein>
    <recommendedName>
        <fullName evidence="4">Zinc-ribbon domain-containing protein</fullName>
    </recommendedName>
</protein>
<feature type="transmembrane region" description="Helical" evidence="1">
    <location>
        <begin position="67"/>
        <end position="87"/>
    </location>
</feature>
<dbReference type="Proteomes" id="UP000051500">
    <property type="component" value="Unassembled WGS sequence"/>
</dbReference>
<keyword evidence="1" id="KW-0812">Transmembrane</keyword>
<keyword evidence="1" id="KW-0472">Membrane</keyword>
<keyword evidence="3" id="KW-1185">Reference proteome</keyword>
<dbReference type="PATRIC" id="fig|1122146.4.peg.39"/>
<dbReference type="STRING" id="1122146.IV53_GL000037"/>
<dbReference type="EMBL" id="JQBZ01000016">
    <property type="protein sequence ID" value="KRN89320.1"/>
    <property type="molecule type" value="Genomic_DNA"/>
</dbReference>
<evidence type="ECO:0000256" key="1">
    <source>
        <dbReference type="SAM" id="Phobius"/>
    </source>
</evidence>
<organism evidence="2 3">
    <name type="scientific">Ligilactobacillus ceti DSM 22408</name>
    <dbReference type="NCBI Taxonomy" id="1122146"/>
    <lineage>
        <taxon>Bacteria</taxon>
        <taxon>Bacillati</taxon>
        <taxon>Bacillota</taxon>
        <taxon>Bacilli</taxon>
        <taxon>Lactobacillales</taxon>
        <taxon>Lactobacillaceae</taxon>
        <taxon>Ligilactobacillus</taxon>
    </lineage>
</organism>
<dbReference type="OrthoDB" id="2295373at2"/>
<dbReference type="RefSeq" id="WP_027106474.1">
    <property type="nucleotide sequence ID" value="NZ_AUHP01000012.1"/>
</dbReference>